<dbReference type="SUPFAM" id="SSF54593">
    <property type="entry name" value="Glyoxalase/Bleomycin resistance protein/Dihydroxybiphenyl dioxygenase"/>
    <property type="match status" value="1"/>
</dbReference>
<name>A0ABQ2RI52_9GAMM</name>
<protein>
    <recommendedName>
        <fullName evidence="1">VOC domain-containing protein</fullName>
    </recommendedName>
</protein>
<organism evidence="2 3">
    <name type="scientific">Shewanella litoralis</name>
    <dbReference type="NCBI Taxonomy" id="2282700"/>
    <lineage>
        <taxon>Bacteria</taxon>
        <taxon>Pseudomonadati</taxon>
        <taxon>Pseudomonadota</taxon>
        <taxon>Gammaproteobacteria</taxon>
        <taxon>Alteromonadales</taxon>
        <taxon>Shewanellaceae</taxon>
        <taxon>Shewanella</taxon>
    </lineage>
</organism>
<dbReference type="Gene3D" id="3.10.180.10">
    <property type="entry name" value="2,3-Dihydroxybiphenyl 1,2-Dioxygenase, domain 1"/>
    <property type="match status" value="1"/>
</dbReference>
<keyword evidence="3" id="KW-1185">Reference proteome</keyword>
<reference evidence="3" key="1">
    <citation type="journal article" date="2019" name="Int. J. Syst. Evol. Microbiol.">
        <title>The Global Catalogue of Microorganisms (GCM) 10K type strain sequencing project: providing services to taxonomists for standard genome sequencing and annotation.</title>
        <authorList>
            <consortium name="The Broad Institute Genomics Platform"/>
            <consortium name="The Broad Institute Genome Sequencing Center for Infectious Disease"/>
            <person name="Wu L."/>
            <person name="Ma J."/>
        </authorList>
    </citation>
    <scope>NUCLEOTIDE SEQUENCE [LARGE SCALE GENOMIC DNA]</scope>
    <source>
        <strain evidence="3">JCM 32306</strain>
    </source>
</reference>
<accession>A0ABQ2RI52</accession>
<dbReference type="Proteomes" id="UP000619118">
    <property type="component" value="Unassembled WGS sequence"/>
</dbReference>
<evidence type="ECO:0000313" key="2">
    <source>
        <dbReference type="EMBL" id="GGQ29161.1"/>
    </source>
</evidence>
<sequence length="94" mass="10805">MQISFDHLSLSARQPEVMRDFLMALLGLTHGRRPRLGFNGYFLFAGDKDVIHIFANHQAPATTEQEQNIVHHVSFSSDNYQETMQRIAKLDLAY</sequence>
<feature type="domain" description="VOC" evidence="1">
    <location>
        <begin position="4"/>
        <end position="94"/>
    </location>
</feature>
<dbReference type="InterPro" id="IPR037523">
    <property type="entry name" value="VOC_core"/>
</dbReference>
<evidence type="ECO:0000259" key="1">
    <source>
        <dbReference type="PROSITE" id="PS51819"/>
    </source>
</evidence>
<dbReference type="RefSeq" id="WP_160055854.1">
    <property type="nucleotide sequence ID" value="NZ_BMQX01000026.1"/>
</dbReference>
<comment type="caution">
    <text evidence="2">The sequence shown here is derived from an EMBL/GenBank/DDBJ whole genome shotgun (WGS) entry which is preliminary data.</text>
</comment>
<gene>
    <name evidence="2" type="ORF">GCM10009411_30990</name>
</gene>
<dbReference type="PROSITE" id="PS51819">
    <property type="entry name" value="VOC"/>
    <property type="match status" value="1"/>
</dbReference>
<evidence type="ECO:0000313" key="3">
    <source>
        <dbReference type="Proteomes" id="UP000619118"/>
    </source>
</evidence>
<dbReference type="EMBL" id="BMQX01000026">
    <property type="protein sequence ID" value="GGQ29161.1"/>
    <property type="molecule type" value="Genomic_DNA"/>
</dbReference>
<proteinExistence type="predicted"/>
<dbReference type="InterPro" id="IPR029068">
    <property type="entry name" value="Glyas_Bleomycin-R_OHBP_Dase"/>
</dbReference>